<keyword evidence="2 10" id="KW-0575">Peroxidase</keyword>
<evidence type="ECO:0000256" key="7">
    <source>
        <dbReference type="PIRSR" id="PIRSR601621-2"/>
    </source>
</evidence>
<evidence type="ECO:0000256" key="10">
    <source>
        <dbReference type="RuleBase" id="RU363051"/>
    </source>
</evidence>
<dbReference type="EMBL" id="CP042197">
    <property type="protein sequence ID" value="QDS75635.1"/>
    <property type="molecule type" value="Genomic_DNA"/>
</dbReference>
<feature type="disulfide bond" evidence="9">
    <location>
        <begin position="53"/>
        <end position="126"/>
    </location>
</feature>
<comment type="similarity">
    <text evidence="1 10">Belongs to the peroxidase family. Ligninase subfamily.</text>
</comment>
<dbReference type="GO" id="GO:0046872">
    <property type="term" value="F:metal ion binding"/>
    <property type="evidence" value="ECO:0007669"/>
    <property type="project" value="UniProtKB-UniRule"/>
</dbReference>
<feature type="binding site" evidence="7">
    <location>
        <position position="199"/>
    </location>
    <ligand>
        <name>Ca(2+)</name>
        <dbReference type="ChEBI" id="CHEBI:29108"/>
        <label>2</label>
    </ligand>
</feature>
<dbReference type="STRING" id="50376.A0A517LJ11"/>
<feature type="binding site" evidence="7">
    <location>
        <position position="67"/>
    </location>
    <ligand>
        <name>Ca(2+)</name>
        <dbReference type="ChEBI" id="CHEBI:29108"/>
        <label>1</label>
    </ligand>
</feature>
<dbReference type="Gene3D" id="1.10.520.10">
    <property type="match status" value="1"/>
</dbReference>
<keyword evidence="7 10" id="KW-0479">Metal-binding</keyword>
<dbReference type="Proteomes" id="UP000316270">
    <property type="component" value="Chromosome 13"/>
</dbReference>
<dbReference type="InterPro" id="IPR044831">
    <property type="entry name" value="Ccp1-like"/>
</dbReference>
<feature type="binding site" evidence="7">
    <location>
        <position position="77"/>
    </location>
    <ligand>
        <name>Ca(2+)</name>
        <dbReference type="ChEBI" id="CHEBI:29108"/>
        <label>1</label>
    </ligand>
</feature>
<keyword evidence="10" id="KW-0732">Signal</keyword>
<name>A0A517LJ11_9PEZI</name>
<feature type="site" description="Transition state stabilizer" evidence="8">
    <location>
        <position position="62"/>
    </location>
</feature>
<keyword evidence="7" id="KW-0408">Iron</keyword>
<feature type="chain" id="PRO_5022248336" description="Peroxidase" evidence="10">
    <location>
        <begin position="19"/>
        <end position="304"/>
    </location>
</feature>
<evidence type="ECO:0000256" key="8">
    <source>
        <dbReference type="PIRSR" id="PIRSR601621-3"/>
    </source>
</evidence>
<proteinExistence type="inferred from homology"/>
<dbReference type="PROSITE" id="PS50873">
    <property type="entry name" value="PEROXIDASE_4"/>
    <property type="match status" value="1"/>
</dbReference>
<evidence type="ECO:0000256" key="5">
    <source>
        <dbReference type="ARBA" id="ARBA00023180"/>
    </source>
</evidence>
<reference evidence="12 13" key="1">
    <citation type="submission" date="2019-07" db="EMBL/GenBank/DDBJ databases">
        <title>Finished genome of Venturia effusa.</title>
        <authorList>
            <person name="Young C.A."/>
            <person name="Cox M.P."/>
            <person name="Ganley A.R.D."/>
            <person name="David W.J."/>
        </authorList>
    </citation>
    <scope>NUCLEOTIDE SEQUENCE [LARGE SCALE GENOMIC DNA]</scope>
    <source>
        <strain evidence="13">albino</strain>
    </source>
</reference>
<dbReference type="InterPro" id="IPR001621">
    <property type="entry name" value="Ligninase"/>
</dbReference>
<comment type="cofactor">
    <cofactor evidence="7 10">
        <name>Ca(2+)</name>
        <dbReference type="ChEBI" id="CHEBI:29108"/>
    </cofactor>
    <text evidence="7 10">Binds 2 calcium ions per subunit.</text>
</comment>
<feature type="binding site" evidence="7">
    <location>
        <position position="73"/>
    </location>
    <ligand>
        <name>Ca(2+)</name>
        <dbReference type="ChEBI" id="CHEBI:29108"/>
        <label>1</label>
    </ligand>
</feature>
<dbReference type="PANTHER" id="PTHR31356">
    <property type="entry name" value="THYLAKOID LUMENAL 29 KDA PROTEIN, CHLOROPLASTIC-RELATED"/>
    <property type="match status" value="1"/>
</dbReference>
<dbReference type="PRINTS" id="PR00458">
    <property type="entry name" value="PEROXIDASE"/>
</dbReference>
<dbReference type="InterPro" id="IPR002016">
    <property type="entry name" value="Haem_peroxidase"/>
</dbReference>
<keyword evidence="13" id="KW-1185">Reference proteome</keyword>
<keyword evidence="9" id="KW-1015">Disulfide bond</keyword>
<evidence type="ECO:0000313" key="12">
    <source>
        <dbReference type="EMBL" id="QDS75635.1"/>
    </source>
</evidence>
<feature type="domain" description="Plant heme peroxidase family profile" evidence="11">
    <location>
        <begin position="57"/>
        <end position="277"/>
    </location>
</feature>
<dbReference type="GO" id="GO:0000302">
    <property type="term" value="P:response to reactive oxygen species"/>
    <property type="evidence" value="ECO:0007669"/>
    <property type="project" value="TreeGrafter"/>
</dbReference>
<dbReference type="GO" id="GO:0004601">
    <property type="term" value="F:peroxidase activity"/>
    <property type="evidence" value="ECO:0007669"/>
    <property type="project" value="UniProtKB-KW"/>
</dbReference>
<evidence type="ECO:0000256" key="3">
    <source>
        <dbReference type="ARBA" id="ARBA00022617"/>
    </source>
</evidence>
<keyword evidence="7 10" id="KW-0106">Calcium</keyword>
<evidence type="ECO:0000256" key="1">
    <source>
        <dbReference type="ARBA" id="ARBA00006089"/>
    </source>
</evidence>
<dbReference type="GO" id="GO:0042744">
    <property type="term" value="P:hydrogen peroxide catabolic process"/>
    <property type="evidence" value="ECO:0007669"/>
    <property type="project" value="TreeGrafter"/>
</dbReference>
<feature type="binding site" description="axial binding residue" evidence="7">
    <location>
        <position position="181"/>
    </location>
    <ligand>
        <name>heme b</name>
        <dbReference type="ChEBI" id="CHEBI:60344"/>
    </ligand>
    <ligandPart>
        <name>Fe</name>
        <dbReference type="ChEBI" id="CHEBI:18248"/>
    </ligandPart>
</feature>
<comment type="cofactor">
    <cofactor evidence="7">
        <name>heme b</name>
        <dbReference type="ChEBI" id="CHEBI:60344"/>
    </cofactor>
    <text evidence="7">Binds 1 heme b (iron(II)-protoporphyrin IX) group per subunit.</text>
</comment>
<feature type="binding site" evidence="7">
    <location>
        <position position="75"/>
    </location>
    <ligand>
        <name>Ca(2+)</name>
        <dbReference type="ChEBI" id="CHEBI:29108"/>
        <label>1</label>
    </ligand>
</feature>
<evidence type="ECO:0000256" key="2">
    <source>
        <dbReference type="ARBA" id="ARBA00022559"/>
    </source>
</evidence>
<dbReference type="Pfam" id="PF00141">
    <property type="entry name" value="peroxidase"/>
    <property type="match status" value="1"/>
</dbReference>
<dbReference type="PRINTS" id="PR00462">
    <property type="entry name" value="LIGNINASE"/>
</dbReference>
<sequence length="304" mass="31921">MLFANTIATSVLLGTAQANLFSSILAPRAASCPAVWTTISGELTKLFVTNLQCNDNARATIRGVFHDCFPEGGCDGSLALFADELARPENSPMTATMNSLKALAVQYKVGVADMLMFAGSHAVVSCPGGPTTKTYIGRKDATAAAPPNQLPAPNVSAADAKARFAAAGFSSKDLAALIGAHTASRQFTVDTTRSGASQDFSPGLWDILYYIQLITRTAPFSFGADKNLLADSETGPIMKSFSVNKGAWDSAFAPAMAKLELLGAPFTQIDCTGALPKPLFKRSATQSYARSIISSLTMGRIAVF</sequence>
<protein>
    <recommendedName>
        <fullName evidence="10">Peroxidase</fullName>
        <ecNumber evidence="10">1.11.1.-</ecNumber>
    </recommendedName>
</protein>
<dbReference type="GO" id="GO:0020037">
    <property type="term" value="F:heme binding"/>
    <property type="evidence" value="ECO:0007669"/>
    <property type="project" value="UniProtKB-UniRule"/>
</dbReference>
<dbReference type="InterPro" id="IPR010255">
    <property type="entry name" value="Haem_peroxidase_sf"/>
</dbReference>
<dbReference type="GO" id="GO:0034599">
    <property type="term" value="P:cellular response to oxidative stress"/>
    <property type="evidence" value="ECO:0007669"/>
    <property type="project" value="InterPro"/>
</dbReference>
<gene>
    <name evidence="12" type="ORF">FKW77_006863</name>
</gene>
<dbReference type="EC" id="1.11.1.-" evidence="10"/>
<feature type="active site" description="Proton acceptor" evidence="6">
    <location>
        <position position="66"/>
    </location>
</feature>
<feature type="binding site" evidence="7">
    <location>
        <position position="206"/>
    </location>
    <ligand>
        <name>Ca(2+)</name>
        <dbReference type="ChEBI" id="CHEBI:29108"/>
        <label>2</label>
    </ligand>
</feature>
<evidence type="ECO:0000259" key="11">
    <source>
        <dbReference type="PROSITE" id="PS50873"/>
    </source>
</evidence>
<organism evidence="12 13">
    <name type="scientific">Venturia effusa</name>
    <dbReference type="NCBI Taxonomy" id="50376"/>
    <lineage>
        <taxon>Eukaryota</taxon>
        <taxon>Fungi</taxon>
        <taxon>Dikarya</taxon>
        <taxon>Ascomycota</taxon>
        <taxon>Pezizomycotina</taxon>
        <taxon>Dothideomycetes</taxon>
        <taxon>Pleosporomycetidae</taxon>
        <taxon>Venturiales</taxon>
        <taxon>Venturiaceae</taxon>
        <taxon>Venturia</taxon>
    </lineage>
</organism>
<evidence type="ECO:0000256" key="9">
    <source>
        <dbReference type="PIRSR" id="PIRSR601621-4"/>
    </source>
</evidence>
<keyword evidence="3 7" id="KW-0349">Heme</keyword>
<dbReference type="PANTHER" id="PTHR31356:SF66">
    <property type="entry name" value="CATALASE-PEROXIDASE"/>
    <property type="match status" value="1"/>
</dbReference>
<feature type="signal peptide" evidence="10">
    <location>
        <begin position="1"/>
        <end position="18"/>
    </location>
</feature>
<accession>A0A517LJ11</accession>
<evidence type="ECO:0000313" key="13">
    <source>
        <dbReference type="Proteomes" id="UP000316270"/>
    </source>
</evidence>
<dbReference type="SUPFAM" id="SSF48113">
    <property type="entry name" value="Heme-dependent peroxidases"/>
    <property type="match status" value="1"/>
</dbReference>
<dbReference type="AlphaFoldDB" id="A0A517LJ11"/>
<evidence type="ECO:0000256" key="4">
    <source>
        <dbReference type="ARBA" id="ARBA00023002"/>
    </source>
</evidence>
<keyword evidence="4 10" id="KW-0560">Oxidoreductase</keyword>
<dbReference type="OrthoDB" id="2113341at2759"/>
<keyword evidence="5" id="KW-0325">Glycoprotein</keyword>
<evidence type="ECO:0000256" key="6">
    <source>
        <dbReference type="PIRSR" id="PIRSR601621-1"/>
    </source>
</evidence>
<feature type="binding site" evidence="7">
    <location>
        <position position="182"/>
    </location>
    <ligand>
        <name>Ca(2+)</name>
        <dbReference type="ChEBI" id="CHEBI:29108"/>
        <label>2</label>
    </ligand>
</feature>
<dbReference type="Gene3D" id="1.10.420.10">
    <property type="entry name" value="Peroxidase, domain 2"/>
    <property type="match status" value="1"/>
</dbReference>